<proteinExistence type="predicted"/>
<dbReference type="Proteomes" id="UP000501868">
    <property type="component" value="Chromosome"/>
</dbReference>
<dbReference type="InterPro" id="IPR036237">
    <property type="entry name" value="Xyl_isomerase-like_sf"/>
</dbReference>
<evidence type="ECO:0000259" key="1">
    <source>
        <dbReference type="Pfam" id="PF01261"/>
    </source>
</evidence>
<dbReference type="EMBL" id="CP051128">
    <property type="protein sequence ID" value="QIZ10343.1"/>
    <property type="molecule type" value="Genomic_DNA"/>
</dbReference>
<accession>A0A6H1P9X5</accession>
<dbReference type="Gene3D" id="3.20.20.150">
    <property type="entry name" value="Divalent-metal-dependent TIM barrel enzymes"/>
    <property type="match status" value="1"/>
</dbReference>
<organism evidence="2 3">
    <name type="scientific">Priestia megaterium</name>
    <name type="common">Bacillus megaterium</name>
    <dbReference type="NCBI Taxonomy" id="1404"/>
    <lineage>
        <taxon>Bacteria</taxon>
        <taxon>Bacillati</taxon>
        <taxon>Bacillota</taxon>
        <taxon>Bacilli</taxon>
        <taxon>Bacillales</taxon>
        <taxon>Bacillaceae</taxon>
        <taxon>Priestia</taxon>
    </lineage>
</organism>
<feature type="domain" description="Xylose isomerase-like TIM barrel" evidence="1">
    <location>
        <begin position="50"/>
        <end position="259"/>
    </location>
</feature>
<gene>
    <name evidence="2" type="ORF">HFZ78_29550</name>
</gene>
<dbReference type="Pfam" id="PF01261">
    <property type="entry name" value="AP_endonuc_2"/>
    <property type="match status" value="1"/>
</dbReference>
<sequence>MMIIGFQTANYFARATNYQTSMDMWGEAERKVIETFNLAEFDRICGDIQGAGFQDIELWMGHSFPKFMTPFFAEELQKIWKSHGLSVYSYSCSLGDPVRYPRWTRLCFETAKMLGIELITSGITKESAPVIYSLCNEYGMKVGVENHPEKHPDEIKAAIGDYGDLLGATVDTGWYGTQGFSAAEAIWQLKDYLLNVHLKDVREIGEHNPVALGTGIAGIAECVQALKEIGYDRTVSIEHEAGKHDPTNDCAKALVWVKSLLKESQPISRL</sequence>
<dbReference type="InterPro" id="IPR013022">
    <property type="entry name" value="Xyl_isomerase-like_TIM-brl"/>
</dbReference>
<keyword evidence="2" id="KW-0413">Isomerase</keyword>
<dbReference type="AlphaFoldDB" id="A0A6H1P9X5"/>
<dbReference type="GO" id="GO:0016853">
    <property type="term" value="F:isomerase activity"/>
    <property type="evidence" value="ECO:0007669"/>
    <property type="project" value="UniProtKB-KW"/>
</dbReference>
<dbReference type="SUPFAM" id="SSF51658">
    <property type="entry name" value="Xylose isomerase-like"/>
    <property type="match status" value="1"/>
</dbReference>
<dbReference type="InterPro" id="IPR050312">
    <property type="entry name" value="IolE/XylAMocC-like"/>
</dbReference>
<name>A0A6H1P9X5_PRIMG</name>
<protein>
    <submittedName>
        <fullName evidence="2">Sugar phosphate isomerase/epimerase</fullName>
    </submittedName>
</protein>
<evidence type="ECO:0000313" key="2">
    <source>
        <dbReference type="EMBL" id="QIZ10343.1"/>
    </source>
</evidence>
<reference evidence="2 3" key="1">
    <citation type="submission" date="2020-04" db="EMBL/GenBank/DDBJ databases">
        <title>Genome-Wide Identification of 5-Methylcytosine Sites in Bacterial Genomes By High-Throughput Sequencing of MspJI Restriction Fragments.</title>
        <authorList>
            <person name="Wu V."/>
        </authorList>
    </citation>
    <scope>NUCLEOTIDE SEQUENCE [LARGE SCALE GENOMIC DNA]</scope>
    <source>
        <strain evidence="2 3">S2</strain>
    </source>
</reference>
<reference evidence="2 3" key="2">
    <citation type="submission" date="2020-04" db="EMBL/GenBank/DDBJ databases">
        <authorList>
            <person name="Fomenkov A."/>
            <person name="Anton B.P."/>
            <person name="Roberts R.J."/>
        </authorList>
    </citation>
    <scope>NUCLEOTIDE SEQUENCE [LARGE SCALE GENOMIC DNA]</scope>
    <source>
        <strain evidence="2 3">S2</strain>
    </source>
</reference>
<evidence type="ECO:0000313" key="3">
    <source>
        <dbReference type="Proteomes" id="UP000501868"/>
    </source>
</evidence>
<dbReference type="PANTHER" id="PTHR12110">
    <property type="entry name" value="HYDROXYPYRUVATE ISOMERASE"/>
    <property type="match status" value="1"/>
</dbReference>